<dbReference type="PANTHER" id="PTHR44196">
    <property type="entry name" value="DEHYDROGENASE/REDUCTASE SDR FAMILY MEMBER 7B"/>
    <property type="match status" value="1"/>
</dbReference>
<dbReference type="GO" id="GO:0016020">
    <property type="term" value="C:membrane"/>
    <property type="evidence" value="ECO:0007669"/>
    <property type="project" value="TreeGrafter"/>
</dbReference>
<evidence type="ECO:0000313" key="5">
    <source>
        <dbReference type="Proteomes" id="UP000199427"/>
    </source>
</evidence>
<sequence>MNYALITGAGSGLGKALAIQYSNQGYGIILIGRRQEKLEETKSIIQQSGGTAETYVCDITSWDQLEALANQINQVDVLINNAGIGYFGSFEELEKEQIDTMLNVNVAGPIYTTKHLMPHIQKRNGRILNIISTAGLRGKVHESGYCASKFAQRGFTESLQKEYEEQNVHITAVYMGGMNTPFWEDSNYISDPSILPSPNTIAEQIIKQDDGRKKS</sequence>
<gene>
    <name evidence="4" type="ORF">SAMN05216362_11518</name>
</gene>
<evidence type="ECO:0000256" key="3">
    <source>
        <dbReference type="RuleBase" id="RU000363"/>
    </source>
</evidence>
<dbReference type="SUPFAM" id="SSF51735">
    <property type="entry name" value="NAD(P)-binding Rossmann-fold domains"/>
    <property type="match status" value="1"/>
</dbReference>
<dbReference type="InterPro" id="IPR036291">
    <property type="entry name" value="NAD(P)-bd_dom_sf"/>
</dbReference>
<dbReference type="OrthoDB" id="9775296at2"/>
<dbReference type="PRINTS" id="PR00081">
    <property type="entry name" value="GDHRDH"/>
</dbReference>
<dbReference type="Gene3D" id="3.40.50.720">
    <property type="entry name" value="NAD(P)-binding Rossmann-like Domain"/>
    <property type="match status" value="1"/>
</dbReference>
<protein>
    <submittedName>
        <fullName evidence="4">Short-chain dehydrogenase</fullName>
    </submittedName>
</protein>
<dbReference type="Proteomes" id="UP000199427">
    <property type="component" value="Unassembled WGS sequence"/>
</dbReference>
<keyword evidence="2" id="KW-0560">Oxidoreductase</keyword>
<dbReference type="EMBL" id="FOES01000015">
    <property type="protein sequence ID" value="SEQ48474.1"/>
    <property type="molecule type" value="Genomic_DNA"/>
</dbReference>
<dbReference type="GO" id="GO:0016491">
    <property type="term" value="F:oxidoreductase activity"/>
    <property type="evidence" value="ECO:0007669"/>
    <property type="project" value="UniProtKB-KW"/>
</dbReference>
<dbReference type="STRING" id="571933.SAMN05216362_11518"/>
<dbReference type="Pfam" id="PF00106">
    <property type="entry name" value="adh_short"/>
    <property type="match status" value="1"/>
</dbReference>
<accession>A0A1H9GEJ4</accession>
<proteinExistence type="inferred from homology"/>
<dbReference type="RefSeq" id="WP_091773561.1">
    <property type="nucleotide sequence ID" value="NZ_FOES01000015.1"/>
</dbReference>
<organism evidence="4 5">
    <name type="scientific">Piscibacillus halophilus</name>
    <dbReference type="NCBI Taxonomy" id="571933"/>
    <lineage>
        <taxon>Bacteria</taxon>
        <taxon>Bacillati</taxon>
        <taxon>Bacillota</taxon>
        <taxon>Bacilli</taxon>
        <taxon>Bacillales</taxon>
        <taxon>Bacillaceae</taxon>
        <taxon>Piscibacillus</taxon>
    </lineage>
</organism>
<dbReference type="PANTHER" id="PTHR44196:SF1">
    <property type="entry name" value="DEHYDROGENASE_REDUCTASE SDR FAMILY MEMBER 7B"/>
    <property type="match status" value="1"/>
</dbReference>
<dbReference type="CDD" id="cd05233">
    <property type="entry name" value="SDR_c"/>
    <property type="match status" value="1"/>
</dbReference>
<dbReference type="AlphaFoldDB" id="A0A1H9GEJ4"/>
<evidence type="ECO:0000256" key="2">
    <source>
        <dbReference type="ARBA" id="ARBA00023002"/>
    </source>
</evidence>
<dbReference type="PRINTS" id="PR00080">
    <property type="entry name" value="SDRFAMILY"/>
</dbReference>
<comment type="similarity">
    <text evidence="1 3">Belongs to the short-chain dehydrogenases/reductases (SDR) family.</text>
</comment>
<reference evidence="4 5" key="1">
    <citation type="submission" date="2016-10" db="EMBL/GenBank/DDBJ databases">
        <authorList>
            <person name="de Groot N.N."/>
        </authorList>
    </citation>
    <scope>NUCLEOTIDE SEQUENCE [LARGE SCALE GENOMIC DNA]</scope>
    <source>
        <strain evidence="4 5">DSM 21633</strain>
    </source>
</reference>
<dbReference type="InterPro" id="IPR002347">
    <property type="entry name" value="SDR_fam"/>
</dbReference>
<keyword evidence="5" id="KW-1185">Reference proteome</keyword>
<name>A0A1H9GEJ4_9BACI</name>
<evidence type="ECO:0000313" key="4">
    <source>
        <dbReference type="EMBL" id="SEQ48474.1"/>
    </source>
</evidence>
<evidence type="ECO:0000256" key="1">
    <source>
        <dbReference type="ARBA" id="ARBA00006484"/>
    </source>
</evidence>